<proteinExistence type="predicted"/>
<evidence type="ECO:0000313" key="1">
    <source>
        <dbReference type="EMBL" id="AIF39788.1"/>
    </source>
</evidence>
<organism evidence="1 2">
    <name type="scientific">Dermacoccus nishinomiyaensis</name>
    <dbReference type="NCBI Taxonomy" id="1274"/>
    <lineage>
        <taxon>Bacteria</taxon>
        <taxon>Bacillati</taxon>
        <taxon>Actinomycetota</taxon>
        <taxon>Actinomycetes</taxon>
        <taxon>Micrococcales</taxon>
        <taxon>Dermacoccaceae</taxon>
        <taxon>Dermacoccus</taxon>
    </lineage>
</organism>
<dbReference type="HOGENOM" id="CLU_1265228_0_0_11"/>
<dbReference type="RefSeq" id="WP_038566334.1">
    <property type="nucleotide sequence ID" value="NZ_CP008889.1"/>
</dbReference>
<evidence type="ECO:0000313" key="2">
    <source>
        <dbReference type="Proteomes" id="UP000027986"/>
    </source>
</evidence>
<dbReference type="GeneID" id="41839817"/>
<protein>
    <recommendedName>
        <fullName evidence="3">DUF4166 domain-containing protein</fullName>
    </recommendedName>
</protein>
<dbReference type="Proteomes" id="UP000027986">
    <property type="component" value="Chromosome"/>
</dbReference>
<reference evidence="1 2" key="1">
    <citation type="submission" date="2014-07" db="EMBL/GenBank/DDBJ databases">
        <title>Genome Sequencing of Dermacoccus nishinomiyaensis.</title>
        <authorList>
            <person name="Hong K.W."/>
            <person name="Chan K.G."/>
        </authorList>
    </citation>
    <scope>NUCLEOTIDE SEQUENCE [LARGE SCALE GENOMIC DNA]</scope>
    <source>
        <strain evidence="1 2">M25</strain>
    </source>
</reference>
<dbReference type="EMBL" id="CP008889">
    <property type="protein sequence ID" value="AIF39788.1"/>
    <property type="molecule type" value="Genomic_DNA"/>
</dbReference>
<dbReference type="AlphaFoldDB" id="A0A075JIQ7"/>
<accession>A0A075JIQ7</accession>
<dbReference type="KEGG" id="dni:HX89_00885"/>
<sequence>MTLIETRLRVERCVQAISAPLYEGIASGYAEAEARLGTLTRIEEYPSLTPMVARAGMRNYWLDHGLGLEWRVGGNPRLSVQTTLYNHSEGLELRLLKERSRRYPGGVPVAGSNHARRQVWMGEQLGFEVPGLPAARTHRCLLLWDRLLTEGGDPQLTVRVVHPIGTGVWGNRVPIDMSFEINPGGGMFDTLSFLGDPQLDDFFPNITREDNDEAASDQ</sequence>
<keyword evidence="2" id="KW-1185">Reference proteome</keyword>
<name>A0A075JIQ7_9MICO</name>
<gene>
    <name evidence="1" type="ORF">HX89_00885</name>
</gene>
<evidence type="ECO:0008006" key="3">
    <source>
        <dbReference type="Google" id="ProtNLM"/>
    </source>
</evidence>
<dbReference type="eggNOG" id="ENOG50337Z8">
    <property type="taxonomic scope" value="Bacteria"/>
</dbReference>